<dbReference type="InParanoid" id="B8MVB1"/>
<dbReference type="GeneID" id="8103251"/>
<accession>B8MVB1</accession>
<feature type="compositionally biased region" description="Basic and acidic residues" evidence="1">
    <location>
        <begin position="103"/>
        <end position="112"/>
    </location>
</feature>
<sequence length="1066" mass="123053">MAEQQTCSSCLAEKPLDDFKSKTGNQRKSNDADVSEPPVEDIHVPHFMRPTNASLRRIAPQRLSAQQFIQQTVEQSQQDTPLSSAPSFHFRGAHSQDSPQVAEARRRREQDRRAHRAARRAGEDVPPSQGLDTYIAEQEQEIPLFAQPPSFSTQAMSEAEHDIPPSAQQLPPSTPHAESQVSSTPDHLAVVSTYNFSTPDPLTAIPTRRQYQFCVSGVHEVLKTAFYDDHEIEHDICNSCRSQFVTSMDTDPSFHPVSNAASTQPQGPRKINRRPSRTAPHHDLHQPDPQYIPGETRILSQPALTETDWGYTTVFHNALQQQRMEWCVVCDEKWFNIRLTSDNTCARCLRADKDQDIPLYGVANNMHPGEMPDLPELSQTEEMLIARVHVFVEVRRVRGQNLEIILLRPVNASTDPRLQRQFIHDFRVRRERIIKWLTFLRLNRPGYRDIEISKEALNLLPLDGDVTDQIFNESLDPVQISDSTNTEVVEPPELSAVPDLLAQEDEMTAIRNQLQPEESHQQHMEFPLFRSTPIAEFTRSQPLLSWAFPTLFPRGEGEYIYPRQRTVSFGDYAKHLMKFHDGRFARHPRLRYVVFNTMMRQQANTKASFFVKQKIKDGREITADDLRLAFEDDTPEGEALLNSITRRSGMLRGIRPFWTNKHQHLKAMVKNIAADLHWADLMQHLPNFERAAIGQERIQIARDNLRDNPHIVAQWFWIRSNVFRKEVLDKRFNVIDNWNQFEWQGHGSVHNHGLYWVNGAPNSEVEPLSLELRQAFANFWGIHISALNPQPGQMVADTTERSPIQLEFADQKNTVGFLSRVANRVQRHVCSKKYCFRKEKGSDVVSCRFHFPHSIQTEPFVERAPGHQYHHFYSIRNDAMINAWNRCILMGWLANIDIAPGTGSRALLDYIAKYVSKVEKKTESYKDMMKGFLPKLNPQNPFLSAVSKMMNRLIGERDWSAQEVLHLLLDIPLQSASRICINVDCRPEEVHAAPFVPVEPEIEGDETVQRGFSVLEKYKRRPELFENLSYFTFLREFDFRNWRQIYRRDAPVRVLNYFPLYNSGCS</sequence>
<evidence type="ECO:0000313" key="4">
    <source>
        <dbReference type="EMBL" id="EED11567.1"/>
    </source>
</evidence>
<evidence type="ECO:0000259" key="2">
    <source>
        <dbReference type="Pfam" id="PF14214"/>
    </source>
</evidence>
<feature type="compositionally biased region" description="Polar residues" evidence="1">
    <location>
        <begin position="66"/>
        <end position="86"/>
    </location>
</feature>
<name>B8MVB1_TALSN</name>
<evidence type="ECO:0000259" key="3">
    <source>
        <dbReference type="Pfam" id="PF20209"/>
    </source>
</evidence>
<dbReference type="Proteomes" id="UP000001745">
    <property type="component" value="Unassembled WGS sequence"/>
</dbReference>
<gene>
    <name evidence="4" type="ORF">TSTA_008630</name>
</gene>
<reference evidence="5" key="1">
    <citation type="journal article" date="2015" name="Genome Announc.">
        <title>Genome sequence of the AIDS-associated pathogen Penicillium marneffei (ATCC18224) and its near taxonomic relative Talaromyces stipitatus (ATCC10500).</title>
        <authorList>
            <person name="Nierman W.C."/>
            <person name="Fedorova-Abrams N.D."/>
            <person name="Andrianopoulos A."/>
        </authorList>
    </citation>
    <scope>NUCLEOTIDE SEQUENCE [LARGE SCALE GENOMIC DNA]</scope>
    <source>
        <strain evidence="5">ATCC 10500 / CBS 375.48 / QM 6759 / NRRL 1006</strain>
    </source>
</reference>
<dbReference type="OrthoDB" id="4369803at2759"/>
<evidence type="ECO:0000256" key="1">
    <source>
        <dbReference type="SAM" id="MobiDB-lite"/>
    </source>
</evidence>
<dbReference type="OMA" id="QAFANFW"/>
<feature type="region of interest" description="Disordered" evidence="1">
    <location>
        <begin position="251"/>
        <end position="295"/>
    </location>
</feature>
<feature type="domain" description="Helitron helicase-like" evidence="2">
    <location>
        <begin position="572"/>
        <end position="755"/>
    </location>
</feature>
<feature type="region of interest" description="Disordered" evidence="1">
    <location>
        <begin position="66"/>
        <end position="130"/>
    </location>
</feature>
<dbReference type="eggNOG" id="ENOG502S3BW">
    <property type="taxonomic scope" value="Eukaryota"/>
</dbReference>
<dbReference type="InterPro" id="IPR046700">
    <property type="entry name" value="DUF6570"/>
</dbReference>
<dbReference type="Pfam" id="PF14214">
    <property type="entry name" value="Helitron_like_N"/>
    <property type="match status" value="1"/>
</dbReference>
<proteinExistence type="predicted"/>
<organism evidence="4 5">
    <name type="scientific">Talaromyces stipitatus (strain ATCC 10500 / CBS 375.48 / QM 6759 / NRRL 1006)</name>
    <name type="common">Penicillium stipitatum</name>
    <dbReference type="NCBI Taxonomy" id="441959"/>
    <lineage>
        <taxon>Eukaryota</taxon>
        <taxon>Fungi</taxon>
        <taxon>Dikarya</taxon>
        <taxon>Ascomycota</taxon>
        <taxon>Pezizomycotina</taxon>
        <taxon>Eurotiomycetes</taxon>
        <taxon>Eurotiomycetidae</taxon>
        <taxon>Eurotiales</taxon>
        <taxon>Trichocomaceae</taxon>
        <taxon>Talaromyces</taxon>
        <taxon>Talaromyces sect. Talaromyces</taxon>
    </lineage>
</organism>
<dbReference type="Pfam" id="PF20209">
    <property type="entry name" value="DUF6570"/>
    <property type="match status" value="2"/>
</dbReference>
<feature type="compositionally biased region" description="Polar residues" evidence="1">
    <location>
        <begin position="166"/>
        <end position="185"/>
    </location>
</feature>
<feature type="region of interest" description="Disordered" evidence="1">
    <location>
        <begin position="1"/>
        <end position="52"/>
    </location>
</feature>
<protein>
    <submittedName>
        <fullName evidence="4">Uncharacterized protein</fullName>
    </submittedName>
</protein>
<dbReference type="PhylomeDB" id="B8MVB1"/>
<dbReference type="STRING" id="441959.B8MVB1"/>
<dbReference type="AlphaFoldDB" id="B8MVB1"/>
<dbReference type="RefSeq" id="XP_002488748.1">
    <property type="nucleotide sequence ID" value="XM_002488703.1"/>
</dbReference>
<dbReference type="InterPro" id="IPR025476">
    <property type="entry name" value="Helitron_helicase-like"/>
</dbReference>
<keyword evidence="5" id="KW-1185">Reference proteome</keyword>
<evidence type="ECO:0000313" key="5">
    <source>
        <dbReference type="Proteomes" id="UP000001745"/>
    </source>
</evidence>
<dbReference type="HOGENOM" id="CLU_288388_0_0_1"/>
<dbReference type="EMBL" id="EQ962662">
    <property type="protein sequence ID" value="EED11567.1"/>
    <property type="molecule type" value="Genomic_DNA"/>
</dbReference>
<feature type="domain" description="DUF6570" evidence="3">
    <location>
        <begin position="355"/>
        <end position="398"/>
    </location>
</feature>
<feature type="region of interest" description="Disordered" evidence="1">
    <location>
        <begin position="152"/>
        <end position="185"/>
    </location>
</feature>
<feature type="domain" description="DUF6570" evidence="3">
    <location>
        <begin position="414"/>
        <end position="458"/>
    </location>
</feature>
<dbReference type="VEuPathDB" id="FungiDB:TSTA_008630"/>